<dbReference type="Proteomes" id="UP000762271">
    <property type="component" value="Unassembled WGS sequence"/>
</dbReference>
<accession>A0A9Q2ZVS7</accession>
<evidence type="ECO:0000313" key="2">
    <source>
        <dbReference type="EMBL" id="MBT8591898.1"/>
    </source>
</evidence>
<evidence type="ECO:0000313" key="1">
    <source>
        <dbReference type="EMBL" id="MBT8551230.1"/>
    </source>
</evidence>
<organism evidence="1 3">
    <name type="scientific">Polynucleobacter paneuropaeus</name>
    <dbReference type="NCBI Taxonomy" id="2527775"/>
    <lineage>
        <taxon>Bacteria</taxon>
        <taxon>Pseudomonadati</taxon>
        <taxon>Pseudomonadota</taxon>
        <taxon>Betaproteobacteria</taxon>
        <taxon>Burkholderiales</taxon>
        <taxon>Burkholderiaceae</taxon>
        <taxon>Polynucleobacter</taxon>
    </lineage>
</organism>
<dbReference type="RefSeq" id="WP_158525192.1">
    <property type="nucleotide sequence ID" value="NZ_CBCSBS010000001.1"/>
</dbReference>
<proteinExistence type="predicted"/>
<dbReference type="EMBL" id="JAANGI010000001">
    <property type="protein sequence ID" value="MBT8591898.1"/>
    <property type="molecule type" value="Genomic_DNA"/>
</dbReference>
<dbReference type="OrthoDB" id="9135354at2"/>
<gene>
    <name evidence="2" type="ORF">G6693_08175</name>
    <name evidence="1" type="ORF">G6731_04590</name>
</gene>
<dbReference type="Proteomes" id="UP000783102">
    <property type="component" value="Unassembled WGS sequence"/>
</dbReference>
<name>A0A9Q2ZVS7_9BURK</name>
<sequence>MTQLLSLWNEVFAQQSKTANLEQFINSHNPASEHDVEELTRDYLFHYSTVRGF</sequence>
<reference evidence="1" key="1">
    <citation type="journal article" date="2021" name="Genome Biol. Evol.">
        <title>Continental-Scale Gene Flow Prevents Allopatric Divergence of Pelagic Freshwater Bacteria.</title>
        <authorList>
            <person name="Hoetzinger M."/>
            <person name="Pitt A."/>
            <person name="Huemer A."/>
            <person name="Hahn M.W."/>
        </authorList>
    </citation>
    <scope>NUCLEOTIDE SEQUENCE</scope>
    <source>
        <strain evidence="2">AP-YLGG-20-G6</strain>
        <strain evidence="1">SM1-W8</strain>
    </source>
</reference>
<dbReference type="EMBL" id="JAANEY010000001">
    <property type="protein sequence ID" value="MBT8551230.1"/>
    <property type="molecule type" value="Genomic_DNA"/>
</dbReference>
<evidence type="ECO:0000313" key="3">
    <source>
        <dbReference type="Proteomes" id="UP000783102"/>
    </source>
</evidence>
<protein>
    <submittedName>
        <fullName evidence="1">Uncharacterized protein</fullName>
    </submittedName>
</protein>
<comment type="caution">
    <text evidence="1">The sequence shown here is derived from an EMBL/GenBank/DDBJ whole genome shotgun (WGS) entry which is preliminary data.</text>
</comment>
<dbReference type="AlphaFoldDB" id="A0A9Q2ZVS7"/>